<organism evidence="1 2">
    <name type="scientific">Streptomyces marokkonensis</name>
    <dbReference type="NCBI Taxonomy" id="324855"/>
    <lineage>
        <taxon>Bacteria</taxon>
        <taxon>Bacillati</taxon>
        <taxon>Actinomycetota</taxon>
        <taxon>Actinomycetes</taxon>
        <taxon>Kitasatosporales</taxon>
        <taxon>Streptomycetaceae</taxon>
        <taxon>Streptomyces</taxon>
    </lineage>
</organism>
<comment type="caution">
    <text evidence="1">The sequence shown here is derived from an EMBL/GenBank/DDBJ whole genome shotgun (WGS) entry which is preliminary data.</text>
</comment>
<name>A0ABP7QWW8_9ACTN</name>
<dbReference type="EMBL" id="BAABCQ010000080">
    <property type="protein sequence ID" value="GAA3989047.1"/>
    <property type="molecule type" value="Genomic_DNA"/>
</dbReference>
<protein>
    <submittedName>
        <fullName evidence="1">Uncharacterized protein</fullName>
    </submittedName>
</protein>
<keyword evidence="2" id="KW-1185">Reference proteome</keyword>
<accession>A0ABP7QWW8</accession>
<sequence>MNSTGSGLTRRPFPIGASVWPGVALPDTAGFKGSRGAGPAVAPPLYVPRTRRRSFRRATGRHVQRERIGTWIASSRRASGGIRSFQGTRTDRYTHHHDFV</sequence>
<gene>
    <name evidence="1" type="ORF">GCM10022384_41190</name>
</gene>
<evidence type="ECO:0000313" key="2">
    <source>
        <dbReference type="Proteomes" id="UP001500034"/>
    </source>
</evidence>
<evidence type="ECO:0000313" key="1">
    <source>
        <dbReference type="EMBL" id="GAA3989047.1"/>
    </source>
</evidence>
<reference evidence="2" key="1">
    <citation type="journal article" date="2019" name="Int. J. Syst. Evol. Microbiol.">
        <title>The Global Catalogue of Microorganisms (GCM) 10K type strain sequencing project: providing services to taxonomists for standard genome sequencing and annotation.</title>
        <authorList>
            <consortium name="The Broad Institute Genomics Platform"/>
            <consortium name="The Broad Institute Genome Sequencing Center for Infectious Disease"/>
            <person name="Wu L."/>
            <person name="Ma J."/>
        </authorList>
    </citation>
    <scope>NUCLEOTIDE SEQUENCE [LARGE SCALE GENOMIC DNA]</scope>
    <source>
        <strain evidence="2">JCM 17027</strain>
    </source>
</reference>
<dbReference type="Proteomes" id="UP001500034">
    <property type="component" value="Unassembled WGS sequence"/>
</dbReference>
<proteinExistence type="predicted"/>